<reference evidence="8" key="2">
    <citation type="journal article" date="2021" name="PeerJ">
        <title>Extensive microbial diversity within the chicken gut microbiome revealed by metagenomics and culture.</title>
        <authorList>
            <person name="Gilroy R."/>
            <person name="Ravi A."/>
            <person name="Getino M."/>
            <person name="Pursley I."/>
            <person name="Horton D.L."/>
            <person name="Alikhan N.F."/>
            <person name="Baker D."/>
            <person name="Gharbi K."/>
            <person name="Hall N."/>
            <person name="Watson M."/>
            <person name="Adriaenssens E.M."/>
            <person name="Foster-Nyarko E."/>
            <person name="Jarju S."/>
            <person name="Secka A."/>
            <person name="Antonio M."/>
            <person name="Oren A."/>
            <person name="Chaudhuri R.R."/>
            <person name="La Ragione R."/>
            <person name="Hildebrand F."/>
            <person name="Pallen M.J."/>
        </authorList>
    </citation>
    <scope>NUCLEOTIDE SEQUENCE</scope>
    <source>
        <strain evidence="8">13361</strain>
    </source>
</reference>
<evidence type="ECO:0000256" key="2">
    <source>
        <dbReference type="ARBA" id="ARBA00022517"/>
    </source>
</evidence>
<dbReference type="GO" id="GO:0042274">
    <property type="term" value="P:ribosomal small subunit biogenesis"/>
    <property type="evidence" value="ECO:0007669"/>
    <property type="project" value="UniProtKB-UniRule"/>
</dbReference>
<evidence type="ECO:0000259" key="7">
    <source>
        <dbReference type="Pfam" id="PF24986"/>
    </source>
</evidence>
<dbReference type="Pfam" id="PF01782">
    <property type="entry name" value="RimM"/>
    <property type="match status" value="1"/>
</dbReference>
<dbReference type="InterPro" id="IPR011033">
    <property type="entry name" value="PRC_barrel-like_sf"/>
</dbReference>
<dbReference type="Pfam" id="PF24986">
    <property type="entry name" value="PRC_RimM"/>
    <property type="match status" value="1"/>
</dbReference>
<accession>A0A9D1CNL2</accession>
<evidence type="ECO:0000256" key="1">
    <source>
        <dbReference type="ARBA" id="ARBA00022490"/>
    </source>
</evidence>
<comment type="function">
    <text evidence="5">An accessory protein needed during the final step in the assembly of 30S ribosomal subunit, possibly for assembly of the head region. Essential for efficient processing of 16S rRNA. May be needed both before and after RbfA during the maturation of 16S rRNA. It has affinity for free ribosomal 30S subunits but not for 70S ribosomes.</text>
</comment>
<comment type="similarity">
    <text evidence="5">Belongs to the RimM family.</text>
</comment>
<dbReference type="InterPro" id="IPR011961">
    <property type="entry name" value="RimM"/>
</dbReference>
<dbReference type="InterPro" id="IPR009000">
    <property type="entry name" value="Transl_B-barrel_sf"/>
</dbReference>
<keyword evidence="1 5" id="KW-0963">Cytoplasm</keyword>
<dbReference type="SUPFAM" id="SSF50346">
    <property type="entry name" value="PRC-barrel domain"/>
    <property type="match status" value="1"/>
</dbReference>
<keyword evidence="3 5" id="KW-0698">rRNA processing</keyword>
<evidence type="ECO:0000256" key="4">
    <source>
        <dbReference type="ARBA" id="ARBA00023186"/>
    </source>
</evidence>
<dbReference type="PANTHER" id="PTHR33692">
    <property type="entry name" value="RIBOSOME MATURATION FACTOR RIMM"/>
    <property type="match status" value="1"/>
</dbReference>
<dbReference type="AlphaFoldDB" id="A0A9D1CNL2"/>
<dbReference type="Proteomes" id="UP000886796">
    <property type="component" value="Unassembled WGS sequence"/>
</dbReference>
<protein>
    <recommendedName>
        <fullName evidence="5">Ribosome maturation factor RimM</fullName>
    </recommendedName>
</protein>
<evidence type="ECO:0000256" key="3">
    <source>
        <dbReference type="ARBA" id="ARBA00022552"/>
    </source>
</evidence>
<feature type="domain" description="RimM N-terminal" evidence="6">
    <location>
        <begin position="8"/>
        <end position="84"/>
    </location>
</feature>
<dbReference type="EMBL" id="DVFK01000111">
    <property type="protein sequence ID" value="HIQ68479.1"/>
    <property type="molecule type" value="Genomic_DNA"/>
</dbReference>
<organism evidence="8 9">
    <name type="scientific">Candidatus Faecousia excrementigallinarum</name>
    <dbReference type="NCBI Taxonomy" id="2840806"/>
    <lineage>
        <taxon>Bacteria</taxon>
        <taxon>Bacillati</taxon>
        <taxon>Bacillota</taxon>
        <taxon>Clostridia</taxon>
        <taxon>Eubacteriales</taxon>
        <taxon>Oscillospiraceae</taxon>
        <taxon>Faecousia</taxon>
    </lineage>
</organism>
<feature type="domain" description="Ribosome maturation factor RimM PRC barrel" evidence="7">
    <location>
        <begin position="95"/>
        <end position="154"/>
    </location>
</feature>
<evidence type="ECO:0000259" key="6">
    <source>
        <dbReference type="Pfam" id="PF01782"/>
    </source>
</evidence>
<reference evidence="8" key="1">
    <citation type="submission" date="2020-10" db="EMBL/GenBank/DDBJ databases">
        <authorList>
            <person name="Gilroy R."/>
        </authorList>
    </citation>
    <scope>NUCLEOTIDE SEQUENCE</scope>
    <source>
        <strain evidence="8">13361</strain>
    </source>
</reference>
<evidence type="ECO:0000256" key="5">
    <source>
        <dbReference type="HAMAP-Rule" id="MF_00014"/>
    </source>
</evidence>
<name>A0A9D1CNL2_9FIRM</name>
<proteinExistence type="inferred from homology"/>
<keyword evidence="4 5" id="KW-0143">Chaperone</keyword>
<keyword evidence="2 5" id="KW-0690">Ribosome biogenesis</keyword>
<dbReference type="GO" id="GO:0043022">
    <property type="term" value="F:ribosome binding"/>
    <property type="evidence" value="ECO:0007669"/>
    <property type="project" value="InterPro"/>
</dbReference>
<dbReference type="Gene3D" id="2.30.30.240">
    <property type="entry name" value="PRC-barrel domain"/>
    <property type="match status" value="1"/>
</dbReference>
<comment type="subunit">
    <text evidence="5">Binds ribosomal protein uS19.</text>
</comment>
<comment type="subcellular location">
    <subcellularLocation>
        <location evidence="5">Cytoplasm</location>
    </subcellularLocation>
</comment>
<dbReference type="GO" id="GO:0006364">
    <property type="term" value="P:rRNA processing"/>
    <property type="evidence" value="ECO:0007669"/>
    <property type="project" value="UniProtKB-UniRule"/>
</dbReference>
<dbReference type="SUPFAM" id="SSF50447">
    <property type="entry name" value="Translation proteins"/>
    <property type="match status" value="1"/>
</dbReference>
<dbReference type="InterPro" id="IPR036976">
    <property type="entry name" value="RimM_N_sf"/>
</dbReference>
<comment type="caution">
    <text evidence="8">The sequence shown here is derived from an EMBL/GenBank/DDBJ whole genome shotgun (WGS) entry which is preliminary data.</text>
</comment>
<dbReference type="InterPro" id="IPR056792">
    <property type="entry name" value="PRC_RimM"/>
</dbReference>
<dbReference type="HAMAP" id="MF_00014">
    <property type="entry name" value="Ribosome_mat_RimM"/>
    <property type="match status" value="1"/>
</dbReference>
<dbReference type="NCBIfam" id="TIGR02273">
    <property type="entry name" value="16S_RimM"/>
    <property type="match status" value="1"/>
</dbReference>
<sequence>MKLQYLQAGQIVSTHGIRGEVKVLPWADGPEFLTQFSRIRIGGRDYQVESCRIQKTCNLLKIQGVDTVEAAQALREQIVEIYREDAPQDLIFAAELEGMTVLAEGQEIGKIQEVLDYPGNKVYVVKGEHEYMIPAVKQFILSTDLDNNVMQVQLIRGMRTDEN</sequence>
<evidence type="ECO:0000313" key="8">
    <source>
        <dbReference type="EMBL" id="HIQ68479.1"/>
    </source>
</evidence>
<dbReference type="InterPro" id="IPR002676">
    <property type="entry name" value="RimM_N"/>
</dbReference>
<dbReference type="PANTHER" id="PTHR33692:SF1">
    <property type="entry name" value="RIBOSOME MATURATION FACTOR RIMM"/>
    <property type="match status" value="1"/>
</dbReference>
<gene>
    <name evidence="5 8" type="primary">rimM</name>
    <name evidence="8" type="ORF">IAB74_08240</name>
</gene>
<dbReference type="Gene3D" id="2.40.30.60">
    <property type="entry name" value="RimM"/>
    <property type="match status" value="1"/>
</dbReference>
<dbReference type="GO" id="GO:0005737">
    <property type="term" value="C:cytoplasm"/>
    <property type="evidence" value="ECO:0007669"/>
    <property type="project" value="UniProtKB-SubCell"/>
</dbReference>
<comment type="domain">
    <text evidence="5">The PRC barrel domain binds ribosomal protein uS19.</text>
</comment>
<evidence type="ECO:0000313" key="9">
    <source>
        <dbReference type="Proteomes" id="UP000886796"/>
    </source>
</evidence>
<dbReference type="GO" id="GO:0005840">
    <property type="term" value="C:ribosome"/>
    <property type="evidence" value="ECO:0007669"/>
    <property type="project" value="InterPro"/>
</dbReference>